<accession>A0ABQ5H580</accession>
<evidence type="ECO:0000313" key="2">
    <source>
        <dbReference type="EMBL" id="GJT82759.1"/>
    </source>
</evidence>
<proteinExistence type="predicted"/>
<evidence type="ECO:0000256" key="1">
    <source>
        <dbReference type="SAM" id="MobiDB-lite"/>
    </source>
</evidence>
<feature type="compositionally biased region" description="Polar residues" evidence="1">
    <location>
        <begin position="235"/>
        <end position="251"/>
    </location>
</feature>
<dbReference type="EMBL" id="BQNB010019197">
    <property type="protein sequence ID" value="GJT82759.1"/>
    <property type="molecule type" value="Genomic_DNA"/>
</dbReference>
<keyword evidence="3" id="KW-1185">Reference proteome</keyword>
<sequence length="385" mass="42769">MADLIFADSHNMVVYMEKSEDNADFAEIVNFLNASPIRYALTVSLTVYVSYIEQFWSTAKIKTINYETQIRAKVDGKTIVIIESSVRRDLHFNDEYGITCLTNTEIFENLQLMGYEKLSDKLTFYNSFFSPQWKYLIHTILQCLSSKSTAWNEFGTNIASAVICLAKKQKFNFSKLIFDGFYRLEKARKIFFRDCDTLVCYYADTITSSGGGPTTLVEDETVHEERGDSVERAATTATSLDAEQGSGDTIAQTRSERVSIPSYDSPLPGVSTPGSNEERIKLKELMDMCTKLPDKGRNEIDQDEGISCFQEDLETQGRYGHDIGVNTTSTSITTASINITTLEPVTTASAPVTTTGVSVSTAEPSTPPITTTPIEDEDLTIANPL</sequence>
<gene>
    <name evidence="2" type="ORF">Tco_1057101</name>
</gene>
<dbReference type="Proteomes" id="UP001151760">
    <property type="component" value="Unassembled WGS sequence"/>
</dbReference>
<reference evidence="2" key="2">
    <citation type="submission" date="2022-01" db="EMBL/GenBank/DDBJ databases">
        <authorList>
            <person name="Yamashiro T."/>
            <person name="Shiraishi A."/>
            <person name="Satake H."/>
            <person name="Nakayama K."/>
        </authorList>
    </citation>
    <scope>NUCLEOTIDE SEQUENCE</scope>
</reference>
<protein>
    <submittedName>
        <fullName evidence="2">Uncharacterized protein</fullName>
    </submittedName>
</protein>
<comment type="caution">
    <text evidence="2">The sequence shown here is derived from an EMBL/GenBank/DDBJ whole genome shotgun (WGS) entry which is preliminary data.</text>
</comment>
<organism evidence="2 3">
    <name type="scientific">Tanacetum coccineum</name>
    <dbReference type="NCBI Taxonomy" id="301880"/>
    <lineage>
        <taxon>Eukaryota</taxon>
        <taxon>Viridiplantae</taxon>
        <taxon>Streptophyta</taxon>
        <taxon>Embryophyta</taxon>
        <taxon>Tracheophyta</taxon>
        <taxon>Spermatophyta</taxon>
        <taxon>Magnoliopsida</taxon>
        <taxon>eudicotyledons</taxon>
        <taxon>Gunneridae</taxon>
        <taxon>Pentapetalae</taxon>
        <taxon>asterids</taxon>
        <taxon>campanulids</taxon>
        <taxon>Asterales</taxon>
        <taxon>Asteraceae</taxon>
        <taxon>Asteroideae</taxon>
        <taxon>Anthemideae</taxon>
        <taxon>Anthemidinae</taxon>
        <taxon>Tanacetum</taxon>
    </lineage>
</organism>
<feature type="region of interest" description="Disordered" evidence="1">
    <location>
        <begin position="223"/>
        <end position="251"/>
    </location>
</feature>
<evidence type="ECO:0000313" key="3">
    <source>
        <dbReference type="Proteomes" id="UP001151760"/>
    </source>
</evidence>
<name>A0ABQ5H580_9ASTR</name>
<reference evidence="2" key="1">
    <citation type="journal article" date="2022" name="Int. J. Mol. Sci.">
        <title>Draft Genome of Tanacetum Coccineum: Genomic Comparison of Closely Related Tanacetum-Family Plants.</title>
        <authorList>
            <person name="Yamashiro T."/>
            <person name="Shiraishi A."/>
            <person name="Nakayama K."/>
            <person name="Satake H."/>
        </authorList>
    </citation>
    <scope>NUCLEOTIDE SEQUENCE</scope>
</reference>